<dbReference type="Gene3D" id="1.10.3080.10">
    <property type="entry name" value="Clc chloride channel"/>
    <property type="match status" value="1"/>
</dbReference>
<name>A0A7X2T9M1_9FIRM</name>
<evidence type="ECO:0000256" key="3">
    <source>
        <dbReference type="ARBA" id="ARBA00022692"/>
    </source>
</evidence>
<dbReference type="PANTHER" id="PTHR43427">
    <property type="entry name" value="CHLORIDE CHANNEL PROTEIN CLC-E"/>
    <property type="match status" value="1"/>
</dbReference>
<feature type="transmembrane region" description="Helical" evidence="10">
    <location>
        <begin position="162"/>
        <end position="186"/>
    </location>
</feature>
<comment type="caution">
    <text evidence="11">The sequence shown here is derived from an EMBL/GenBank/DDBJ whole genome shotgun (WGS) entry which is preliminary data.</text>
</comment>
<feature type="transmembrane region" description="Helical" evidence="10">
    <location>
        <begin position="198"/>
        <end position="217"/>
    </location>
</feature>
<dbReference type="CDD" id="cd01031">
    <property type="entry name" value="EriC"/>
    <property type="match status" value="1"/>
</dbReference>
<evidence type="ECO:0000256" key="1">
    <source>
        <dbReference type="ARBA" id="ARBA00004141"/>
    </source>
</evidence>
<keyword evidence="4 10" id="KW-1133">Transmembrane helix</keyword>
<dbReference type="InterPro" id="IPR050368">
    <property type="entry name" value="ClC-type_chloride_channel"/>
</dbReference>
<keyword evidence="9" id="KW-0407">Ion channel</keyword>
<comment type="subcellular location">
    <subcellularLocation>
        <location evidence="1">Membrane</location>
        <topology evidence="1">Multi-pass membrane protein</topology>
    </subcellularLocation>
</comment>
<evidence type="ECO:0000313" key="11">
    <source>
        <dbReference type="EMBL" id="MSS18953.1"/>
    </source>
</evidence>
<dbReference type="SUPFAM" id="SSF81340">
    <property type="entry name" value="Clc chloride channel"/>
    <property type="match status" value="1"/>
</dbReference>
<dbReference type="Pfam" id="PF00654">
    <property type="entry name" value="Voltage_CLC"/>
    <property type="match status" value="1"/>
</dbReference>
<organism evidence="11 12">
    <name type="scientific">Pseudoramibacter porci</name>
    <dbReference type="NCBI Taxonomy" id="2606631"/>
    <lineage>
        <taxon>Bacteria</taxon>
        <taxon>Bacillati</taxon>
        <taxon>Bacillota</taxon>
        <taxon>Clostridia</taxon>
        <taxon>Eubacteriales</taxon>
        <taxon>Eubacteriaceae</taxon>
        <taxon>Pseudoramibacter</taxon>
    </lineage>
</organism>
<keyword evidence="6 10" id="KW-0472">Membrane</keyword>
<dbReference type="InterPro" id="IPR001807">
    <property type="entry name" value="ClC"/>
</dbReference>
<evidence type="ECO:0000256" key="6">
    <source>
        <dbReference type="ARBA" id="ARBA00023136"/>
    </source>
</evidence>
<dbReference type="Proteomes" id="UP000461754">
    <property type="component" value="Unassembled WGS sequence"/>
</dbReference>
<feature type="transmembrane region" description="Helical" evidence="10">
    <location>
        <begin position="338"/>
        <end position="356"/>
    </location>
</feature>
<proteinExistence type="predicted"/>
<dbReference type="GO" id="GO:0005254">
    <property type="term" value="F:chloride channel activity"/>
    <property type="evidence" value="ECO:0007669"/>
    <property type="project" value="UniProtKB-KW"/>
</dbReference>
<reference evidence="11 12" key="1">
    <citation type="submission" date="2019-08" db="EMBL/GenBank/DDBJ databases">
        <title>In-depth cultivation of the pig gut microbiome towards novel bacterial diversity and tailored functional studies.</title>
        <authorList>
            <person name="Wylensek D."/>
            <person name="Hitch T.C.A."/>
            <person name="Clavel T."/>
        </authorList>
    </citation>
    <scope>NUCLEOTIDE SEQUENCE [LARGE SCALE GENOMIC DNA]</scope>
    <source>
        <strain evidence="11 12">RF-744-FAT-4</strain>
    </source>
</reference>
<dbReference type="PRINTS" id="PR00762">
    <property type="entry name" value="CLCHANNEL"/>
</dbReference>
<feature type="transmembrane region" description="Helical" evidence="10">
    <location>
        <begin position="21"/>
        <end position="43"/>
    </location>
</feature>
<dbReference type="RefSeq" id="WP_154575360.1">
    <property type="nucleotide sequence ID" value="NZ_VUMO01000001.1"/>
</dbReference>
<keyword evidence="2" id="KW-0813">Transport</keyword>
<dbReference type="AlphaFoldDB" id="A0A7X2T9M1"/>
<evidence type="ECO:0000256" key="10">
    <source>
        <dbReference type="SAM" id="Phobius"/>
    </source>
</evidence>
<evidence type="ECO:0000256" key="2">
    <source>
        <dbReference type="ARBA" id="ARBA00022448"/>
    </source>
</evidence>
<keyword evidence="5" id="KW-0406">Ion transport</keyword>
<evidence type="ECO:0000313" key="12">
    <source>
        <dbReference type="Proteomes" id="UP000461754"/>
    </source>
</evidence>
<accession>A0A7X2T9M1</accession>
<dbReference type="EMBL" id="VUMO01000001">
    <property type="protein sequence ID" value="MSS18953.1"/>
    <property type="molecule type" value="Genomic_DNA"/>
</dbReference>
<sequence length="441" mass="47100">MPTRKRKPKLVATKGRYQRKLILKSTAGGLLVGLIAGGVSVVYRSASTLFQGSQAFMLAHATNIPLIVVYFFALLVLAFLVRKIITWEPFTAGSGISEVRGEVQGYFDMDWIKVLIGKFIGCLLTMAGGLSLGREGPSVQLGAMAGKGLSRVTHRGKKAEHYLITCGASAGLSAAFNCPLTGVMFALETFNAEYSVNLLFTALIASVTADFVSKVFFGMSPVFAVPLDLFLPLSTVGFVIALGVICGVTGQIFYRSIHIAKKFYDKLSLPENTEPVIPFLLAGVLGLTLPGVLGDGHLILEQLVQGEIAVRMIALLLAVKFAYSMLCFTSKSPGGSLAPMIVLGAFVGGLYGHLAVRVLGLDAMLINNFVILAMAGYFAAIVRTPLTAVALACELTGSFSHLIYFGIVVTVAEVVSSMMKTEPMYEAGMQNLLIQHHIISE</sequence>
<evidence type="ECO:0000256" key="9">
    <source>
        <dbReference type="ARBA" id="ARBA00023303"/>
    </source>
</evidence>
<evidence type="ECO:0000256" key="8">
    <source>
        <dbReference type="ARBA" id="ARBA00023214"/>
    </source>
</evidence>
<feature type="transmembrane region" description="Helical" evidence="10">
    <location>
        <begin position="55"/>
        <end position="81"/>
    </location>
</feature>
<keyword evidence="7" id="KW-0869">Chloride channel</keyword>
<evidence type="ECO:0000256" key="5">
    <source>
        <dbReference type="ARBA" id="ARBA00023065"/>
    </source>
</evidence>
<evidence type="ECO:0000256" key="7">
    <source>
        <dbReference type="ARBA" id="ARBA00023173"/>
    </source>
</evidence>
<dbReference type="InterPro" id="IPR014743">
    <property type="entry name" value="Cl-channel_core"/>
</dbReference>
<feature type="transmembrane region" description="Helical" evidence="10">
    <location>
        <begin position="276"/>
        <end position="296"/>
    </location>
</feature>
<feature type="transmembrane region" description="Helical" evidence="10">
    <location>
        <begin position="229"/>
        <end position="254"/>
    </location>
</feature>
<protein>
    <submittedName>
        <fullName evidence="11">ClC family H(+)/Cl(-) exchange transporter</fullName>
    </submittedName>
</protein>
<dbReference type="PANTHER" id="PTHR43427:SF6">
    <property type="entry name" value="CHLORIDE CHANNEL PROTEIN CLC-E"/>
    <property type="match status" value="1"/>
</dbReference>
<feature type="transmembrane region" description="Helical" evidence="10">
    <location>
        <begin position="308"/>
        <end position="326"/>
    </location>
</feature>
<evidence type="ECO:0000256" key="4">
    <source>
        <dbReference type="ARBA" id="ARBA00022989"/>
    </source>
</evidence>
<dbReference type="GO" id="GO:0034707">
    <property type="term" value="C:chloride channel complex"/>
    <property type="evidence" value="ECO:0007669"/>
    <property type="project" value="UniProtKB-KW"/>
</dbReference>
<keyword evidence="12" id="KW-1185">Reference proteome</keyword>
<keyword evidence="3 10" id="KW-0812">Transmembrane</keyword>
<feature type="transmembrane region" description="Helical" evidence="10">
    <location>
        <begin position="363"/>
        <end position="382"/>
    </location>
</feature>
<keyword evidence="8" id="KW-0868">Chloride</keyword>
<gene>
    <name evidence="11" type="ORF">FYJ52_00765</name>
</gene>